<keyword evidence="2" id="KW-0645">Protease</keyword>
<keyword evidence="8" id="KW-0961">Cell wall biogenesis/degradation</keyword>
<dbReference type="GO" id="GO:0006508">
    <property type="term" value="P:proteolysis"/>
    <property type="evidence" value="ECO:0007669"/>
    <property type="project" value="UniProtKB-KW"/>
</dbReference>
<evidence type="ECO:0000256" key="7">
    <source>
        <dbReference type="ARBA" id="ARBA00023049"/>
    </source>
</evidence>
<dbReference type="AlphaFoldDB" id="A0A0G1XEE9"/>
<evidence type="ECO:0000256" key="3">
    <source>
        <dbReference type="ARBA" id="ARBA00022723"/>
    </source>
</evidence>
<evidence type="ECO:0000256" key="6">
    <source>
        <dbReference type="ARBA" id="ARBA00022997"/>
    </source>
</evidence>
<keyword evidence="6" id="KW-0224">Dipeptidase</keyword>
<reference evidence="9 10" key="1">
    <citation type="journal article" date="2015" name="Nature">
        <title>rRNA introns, odd ribosomes, and small enigmatic genomes across a large radiation of phyla.</title>
        <authorList>
            <person name="Brown C.T."/>
            <person name="Hug L.A."/>
            <person name="Thomas B.C."/>
            <person name="Sharon I."/>
            <person name="Castelle C.J."/>
            <person name="Singh A."/>
            <person name="Wilkins M.J."/>
            <person name="Williams K.H."/>
            <person name="Banfield J.F."/>
        </authorList>
    </citation>
    <scope>NUCLEOTIDE SEQUENCE [LARGE SCALE GENOMIC DNA]</scope>
</reference>
<evidence type="ECO:0000256" key="5">
    <source>
        <dbReference type="ARBA" id="ARBA00022833"/>
    </source>
</evidence>
<dbReference type="SUPFAM" id="SSF55166">
    <property type="entry name" value="Hedgehog/DD-peptidase"/>
    <property type="match status" value="1"/>
</dbReference>
<accession>A0A0G1XEE9</accession>
<keyword evidence="4" id="KW-0378">Hydrolase</keyword>
<dbReference type="Proteomes" id="UP000034846">
    <property type="component" value="Unassembled WGS sequence"/>
</dbReference>
<evidence type="ECO:0000256" key="8">
    <source>
        <dbReference type="ARBA" id="ARBA00023316"/>
    </source>
</evidence>
<dbReference type="GO" id="GO:0160237">
    <property type="term" value="F:D-Ala-D-Ala dipeptidase activity"/>
    <property type="evidence" value="ECO:0007669"/>
    <property type="project" value="UniProtKB-EC"/>
</dbReference>
<dbReference type="PANTHER" id="PTHR43126">
    <property type="entry name" value="D-ALANYL-D-ALANINE DIPEPTIDASE"/>
    <property type="match status" value="1"/>
</dbReference>
<evidence type="ECO:0000256" key="1">
    <source>
        <dbReference type="ARBA" id="ARBA00001362"/>
    </source>
</evidence>
<keyword evidence="7" id="KW-0482">Metalloprotease</keyword>
<proteinExistence type="predicted"/>
<evidence type="ECO:0000256" key="4">
    <source>
        <dbReference type="ARBA" id="ARBA00022801"/>
    </source>
</evidence>
<keyword evidence="3" id="KW-0479">Metal-binding</keyword>
<name>A0A0G1XEE9_9BACT</name>
<comment type="catalytic activity">
    <reaction evidence="1">
        <text>D-alanyl-D-alanine + H2O = 2 D-alanine</text>
        <dbReference type="Rhea" id="RHEA:20661"/>
        <dbReference type="ChEBI" id="CHEBI:15377"/>
        <dbReference type="ChEBI" id="CHEBI:57416"/>
        <dbReference type="ChEBI" id="CHEBI:57822"/>
        <dbReference type="EC" id="3.4.13.22"/>
    </reaction>
</comment>
<dbReference type="InterPro" id="IPR009045">
    <property type="entry name" value="Zn_M74/Hedgehog-like"/>
</dbReference>
<dbReference type="Gene3D" id="3.30.1380.10">
    <property type="match status" value="1"/>
</dbReference>
<dbReference type="PANTHER" id="PTHR43126:SF1">
    <property type="entry name" value="D-ALANYL-D-ALANINE DIPEPTIDASE"/>
    <property type="match status" value="1"/>
</dbReference>
<protein>
    <submittedName>
        <fullName evidence="9">D-alanyl-D-alanine dipeptidase</fullName>
    </submittedName>
</protein>
<evidence type="ECO:0000256" key="2">
    <source>
        <dbReference type="ARBA" id="ARBA00022670"/>
    </source>
</evidence>
<dbReference type="InterPro" id="IPR000755">
    <property type="entry name" value="A_A_dipeptidase"/>
</dbReference>
<dbReference type="GO" id="GO:0071555">
    <property type="term" value="P:cell wall organization"/>
    <property type="evidence" value="ECO:0007669"/>
    <property type="project" value="UniProtKB-KW"/>
</dbReference>
<keyword evidence="5" id="KW-0862">Zinc</keyword>
<dbReference type="GO" id="GO:0046872">
    <property type="term" value="F:metal ion binding"/>
    <property type="evidence" value="ECO:0007669"/>
    <property type="project" value="UniProtKB-KW"/>
</dbReference>
<gene>
    <name evidence="9" type="ORF">UY72_C0049G0008</name>
</gene>
<comment type="caution">
    <text evidence="9">The sequence shown here is derived from an EMBL/GenBank/DDBJ whole genome shotgun (WGS) entry which is preliminary data.</text>
</comment>
<dbReference type="GO" id="GO:0008237">
    <property type="term" value="F:metallopeptidase activity"/>
    <property type="evidence" value="ECO:0007669"/>
    <property type="project" value="UniProtKB-KW"/>
</dbReference>
<dbReference type="Pfam" id="PF01427">
    <property type="entry name" value="Peptidase_M15"/>
    <property type="match status" value="1"/>
</dbReference>
<evidence type="ECO:0000313" key="10">
    <source>
        <dbReference type="Proteomes" id="UP000034846"/>
    </source>
</evidence>
<evidence type="ECO:0000313" key="9">
    <source>
        <dbReference type="EMBL" id="KKW29331.1"/>
    </source>
</evidence>
<sequence>MVDVKTVAPTVRVTMKYATTNNFLGMAFYTDSTCYLPPATAAKVAKVESFLVPQGYHLQLLDCARPVEVQQRMWDTCVAYHGAGHCSGLVANPSKSKSRHTYGTTVDVSLTDFEGFPVNVPSKYDSGLFPDDTAEDKARARPPATGSSVKPTLWSDYAWENYQTLVRAMTVAGFTGISSEWWHWQG</sequence>
<organism evidence="9 10">
    <name type="scientific">Candidatus Uhrbacteria bacterium GW2011_GWD2_52_7</name>
    <dbReference type="NCBI Taxonomy" id="1618989"/>
    <lineage>
        <taxon>Bacteria</taxon>
        <taxon>Candidatus Uhriibacteriota</taxon>
    </lineage>
</organism>
<dbReference type="EMBL" id="LCRD01000049">
    <property type="protein sequence ID" value="KKW29331.1"/>
    <property type="molecule type" value="Genomic_DNA"/>
</dbReference>